<accession>A0A0W0D5K3</accession>
<dbReference type="EMBL" id="LLZZ01000022">
    <property type="protein sequence ID" value="KTB12339.1"/>
    <property type="molecule type" value="Genomic_DNA"/>
</dbReference>
<organism evidence="1 2">
    <name type="scientific">Candida glabrata</name>
    <name type="common">Yeast</name>
    <name type="synonym">Torulopsis glabrata</name>
    <dbReference type="NCBI Taxonomy" id="5478"/>
    <lineage>
        <taxon>Eukaryota</taxon>
        <taxon>Fungi</taxon>
        <taxon>Dikarya</taxon>
        <taxon>Ascomycota</taxon>
        <taxon>Saccharomycotina</taxon>
        <taxon>Saccharomycetes</taxon>
        <taxon>Saccharomycetales</taxon>
        <taxon>Saccharomycetaceae</taxon>
        <taxon>Nakaseomyces</taxon>
    </lineage>
</organism>
<evidence type="ECO:0000313" key="2">
    <source>
        <dbReference type="Proteomes" id="UP000054886"/>
    </source>
</evidence>
<comment type="caution">
    <text evidence="1">The sequence shown here is derived from an EMBL/GenBank/DDBJ whole genome shotgun (WGS) entry which is preliminary data.</text>
</comment>
<gene>
    <name evidence="1" type="ORF">AO440_001184</name>
</gene>
<dbReference type="Proteomes" id="UP000054886">
    <property type="component" value="Unassembled WGS sequence"/>
</dbReference>
<dbReference type="VEuPathDB" id="FungiDB:B1J91_F01969g"/>
<protein>
    <submittedName>
        <fullName evidence="1">Uncharacterized protein</fullName>
    </submittedName>
</protein>
<dbReference type="AlphaFoldDB" id="A0A0W0D5K3"/>
<sequence>MMEQYVPPGKRLFQARHRVSRRDLQHYGETDWTTVKDEVVKDDDLLGYAVPIIDNGDPRIARPFKQAKQLPYKAKAGSLAPPLVYPAQNRSALSIDGTGSPASSTSSIFSVQNSCPEIGDRYSSSTMDSLVEGLDPTLKFNMQRNISVDSLIQDNNKRISEHRDSLALLKEYEYNERKESNRSSKDYYQSGIDRIENETKRELRRLRYENRALLQREDALAKVWRSIRNCKDDGALLLALRKHHVYWFGIPSDLRLKVYKLCLYQDGVAPPVHSLGAALCKRLGDVNIVKQIIANINKEVPWLLRISGTGSKSQDSRTSPSEKSQAAVLETKMYGSYPGLYYHLKDKLHLDICEQFMKPLLRTVLLRILYQCPHDVATLELLDIVVVSMHYHELQTVLLDQMLNAILQECHFKFFHETLHAINNEIKSTELDVFRFLETLRKPHAEHL</sequence>
<dbReference type="VEuPathDB" id="FungiDB:GVI51_F01727"/>
<evidence type="ECO:0000313" key="1">
    <source>
        <dbReference type="EMBL" id="KTB12339.1"/>
    </source>
</evidence>
<reference evidence="1 2" key="1">
    <citation type="submission" date="2015-10" db="EMBL/GenBank/DDBJ databases">
        <title>Draft genomes sequences of Candida glabrata isolates 1A, 1B, 2A, 2B, 3A and 3B.</title>
        <authorList>
            <person name="Haavelsrud O.E."/>
            <person name="Gaustad P."/>
        </authorList>
    </citation>
    <scope>NUCLEOTIDE SEQUENCE [LARGE SCALE GENOMIC DNA]</scope>
    <source>
        <strain evidence="1">910700640</strain>
    </source>
</reference>
<proteinExistence type="predicted"/>
<dbReference type="VEuPathDB" id="FungiDB:CAGL0F01969g"/>
<dbReference type="VEuPathDB" id="FungiDB:GWK60_F01727"/>
<name>A0A0W0D5K3_CANGB</name>